<protein>
    <recommendedName>
        <fullName evidence="2">START domain-containing protein</fullName>
    </recommendedName>
</protein>
<dbReference type="EMBL" id="MN738864">
    <property type="protein sequence ID" value="QHT28735.1"/>
    <property type="molecule type" value="Genomic_DNA"/>
</dbReference>
<proteinExistence type="predicted"/>
<organism evidence="1">
    <name type="scientific">viral metagenome</name>
    <dbReference type="NCBI Taxonomy" id="1070528"/>
    <lineage>
        <taxon>unclassified sequences</taxon>
        <taxon>metagenomes</taxon>
        <taxon>organismal metagenomes</taxon>
    </lineage>
</organism>
<dbReference type="AlphaFoldDB" id="A0A6C0EMZ7"/>
<evidence type="ECO:0008006" key="2">
    <source>
        <dbReference type="Google" id="ProtNLM"/>
    </source>
</evidence>
<reference evidence="1" key="1">
    <citation type="journal article" date="2020" name="Nature">
        <title>Giant virus diversity and host interactions through global metagenomics.</title>
        <authorList>
            <person name="Schulz F."/>
            <person name="Roux S."/>
            <person name="Paez-Espino D."/>
            <person name="Jungbluth S."/>
            <person name="Walsh D.A."/>
            <person name="Denef V.J."/>
            <person name="McMahon K.D."/>
            <person name="Konstantinidis K.T."/>
            <person name="Eloe-Fadrosh E.A."/>
            <person name="Kyrpides N.C."/>
            <person name="Woyke T."/>
        </authorList>
    </citation>
    <scope>NUCLEOTIDE SEQUENCE</scope>
    <source>
        <strain evidence="1">GVMAG-M-3300001351-8</strain>
    </source>
</reference>
<accession>A0A6C0EMZ7</accession>
<sequence>MLDLIKDWVQKLNFDLDIEKTYSKDDITFQKFQTEKGRHFYKISSFLNESPEYFFDYIWSVDKIIDTNKNLIKDIKLLEKGDNYQRLETIFSFKSANICINKISRKDIFYFEKSKNIIHIYGKLLEYDDEKMNGYSYIKLKKTVTGGTKIEIIVDMYCIISKAFDMLPGLLIFKNISNLKNIDYNIDSLKDSIKSSNPSSKE</sequence>
<evidence type="ECO:0000313" key="1">
    <source>
        <dbReference type="EMBL" id="QHT28735.1"/>
    </source>
</evidence>
<name>A0A6C0EMZ7_9ZZZZ</name>